<dbReference type="GeneID" id="37270278"/>
<dbReference type="InterPro" id="IPR000210">
    <property type="entry name" value="BTB/POZ_dom"/>
</dbReference>
<feature type="non-terminal residue" evidence="4">
    <location>
        <position position="1234"/>
    </location>
</feature>
<dbReference type="SUPFAM" id="SSF54695">
    <property type="entry name" value="POZ domain"/>
    <property type="match status" value="1"/>
</dbReference>
<accession>A0A316Z770</accession>
<evidence type="ECO:0000259" key="2">
    <source>
        <dbReference type="PROSITE" id="PS50097"/>
    </source>
</evidence>
<sequence>MPVPPAPASSAGAASPPIGSGSGVLPAPAPHSTLAAQVAATRQWRADLRDLHTHAQSRFADVCWARPGEEHGEIWAHKAVLYARAPNTFQARYLHLRSPLANLGEAAASASSVSLPSLRATSPGGASQHSVEVLSGSETGSVRSASGSTRRGSRLRGAAPPSSFSMARLGSRGAGSSSRSSASSAAGSGDESDSTAGGHSVRRKRSALTPASAALAAGRSISRPQSRDSVASSARSSFSTPRGAIDSDLESLGGDSIVSHASTLRAPLPLGEISPEFFEATLEYLYTAEESMVDAFEFLYEDRVALAGQPEERLEKLRQDFVFMWRSRLYADVRIVLDGAALGEEPMRPRTIPDNASVLSMAVTMTDGGHGDEEAQGEDGAAAVFSSHRMVLASRSPYFAAQLLGPYADSDTDEIRLPSPPFTPASLHFTLGFIYTGTLFFSNRTFDLATAFQLWRAGAYLQIDTLQALVSSLIAADFCHGFACSPPCKTCVKRVPRTLAFASAPDVGDAHLRDCARHAVSGRHFGVYWARDVGSLDYAARGALVADVCARIDAQPAQCINVLGQLSAVGSRIDRERSSAWVDALRWMCESVEAHIRGVLEPHFATIVAGTEWLELLDGVGFAHDVLEKVLALLVDSLNERRAALTYQTLVGQVLLRDEGPPPEGLPRRLVEEARDATLRYLRKRWVNVRALSGFNALEKWALKELSHELDVPAADLLLPEVEPLPEALRTRTGLKPVMPKRKVDDEDNVGPINLRAAVVNRAAARAAVTHGFRSGTQATYSPPQPSVSVMSRSRGAPVVRTPSSSTTSSVSTRESTTSGVSRSRETSASSQPTATAPTPAMRTTSRTASSAAPSAAKMSADARVRRIASSSGASDSRAASTGARTPTASLRSVRSNLAPVARTPPASPAPKQDESVRTPTAARTLGSKSAVPASGTLRATPSNSSMRSTAANVTPRASASASAGRALRPQTSQTSLSNAKRHTFLKATPRPGGAPATATTRSRLDSTASTASLPRRADSGASSASTGSVRRLSSAKAALRKAPPSPLPGAKGLPARQVEATEARTPLAPIPAPASGPMDVDVGPLASGTSLAHGIACIVSPQSSGALVASRARFRALVKYIGPLGGEEGAWVGVEVELPLPAGLEALSARLHDGSLRGQRYFELGTPAETSDEPAAPMPEREARRRRIAQMIGPREEALPSAKRRKDAAGQGVEPEAPTRGLFLRPQDVLWVL</sequence>
<dbReference type="InterPro" id="IPR011333">
    <property type="entry name" value="SKP1/BTB/POZ_sf"/>
</dbReference>
<proteinExistence type="predicted"/>
<organism evidence="4 5">
    <name type="scientific">Tilletiopsis washingtonensis</name>
    <dbReference type="NCBI Taxonomy" id="58919"/>
    <lineage>
        <taxon>Eukaryota</taxon>
        <taxon>Fungi</taxon>
        <taxon>Dikarya</taxon>
        <taxon>Basidiomycota</taxon>
        <taxon>Ustilaginomycotina</taxon>
        <taxon>Exobasidiomycetes</taxon>
        <taxon>Entylomatales</taxon>
        <taxon>Entylomatales incertae sedis</taxon>
        <taxon>Tilletiopsis</taxon>
    </lineage>
</organism>
<dbReference type="PANTHER" id="PTHR22427:SF7">
    <property type="entry name" value="GH15728P"/>
    <property type="match status" value="1"/>
</dbReference>
<dbReference type="OrthoDB" id="2130750at2759"/>
<dbReference type="Gene3D" id="2.30.30.190">
    <property type="entry name" value="CAP Gly-rich-like domain"/>
    <property type="match status" value="1"/>
</dbReference>
<name>A0A316Z770_9BASI</name>
<dbReference type="RefSeq" id="XP_025597395.1">
    <property type="nucleotide sequence ID" value="XM_025742734.1"/>
</dbReference>
<protein>
    <recommendedName>
        <fullName evidence="6">BTB domain-containing protein</fullName>
    </recommendedName>
</protein>
<dbReference type="Gene3D" id="3.30.710.10">
    <property type="entry name" value="Potassium Channel Kv1.1, Chain A"/>
    <property type="match status" value="1"/>
</dbReference>
<feature type="compositionally biased region" description="Polar residues" evidence="1">
    <location>
        <begin position="775"/>
        <end position="792"/>
    </location>
</feature>
<feature type="region of interest" description="Disordered" evidence="1">
    <location>
        <begin position="1193"/>
        <end position="1221"/>
    </location>
</feature>
<reference evidence="4 5" key="1">
    <citation type="journal article" date="2018" name="Mol. Biol. Evol.">
        <title>Broad Genomic Sampling Reveals a Smut Pathogenic Ancestry of the Fungal Clade Ustilaginomycotina.</title>
        <authorList>
            <person name="Kijpornyongpan T."/>
            <person name="Mondo S.J."/>
            <person name="Barry K."/>
            <person name="Sandor L."/>
            <person name="Lee J."/>
            <person name="Lipzen A."/>
            <person name="Pangilinan J."/>
            <person name="LaButti K."/>
            <person name="Hainaut M."/>
            <person name="Henrissat B."/>
            <person name="Grigoriev I.V."/>
            <person name="Spatafora J.W."/>
            <person name="Aime M.C."/>
        </authorList>
    </citation>
    <scope>NUCLEOTIDE SEQUENCE [LARGE SCALE GENOMIC DNA]</scope>
    <source>
        <strain evidence="4 5">MCA 4186</strain>
    </source>
</reference>
<evidence type="ECO:0000313" key="5">
    <source>
        <dbReference type="Proteomes" id="UP000245946"/>
    </source>
</evidence>
<feature type="compositionally biased region" description="Polar residues" evidence="1">
    <location>
        <begin position="938"/>
        <end position="953"/>
    </location>
</feature>
<dbReference type="InterPro" id="IPR036859">
    <property type="entry name" value="CAP-Gly_dom_sf"/>
</dbReference>
<feature type="domain" description="BTB" evidence="2">
    <location>
        <begin position="385"/>
        <end position="443"/>
    </location>
</feature>
<feature type="compositionally biased region" description="Low complexity" evidence="1">
    <location>
        <begin position="1020"/>
        <end position="1029"/>
    </location>
</feature>
<feature type="domain" description="CAP-Gly" evidence="3">
    <location>
        <begin position="1123"/>
        <end position="1226"/>
    </location>
</feature>
<dbReference type="PROSITE" id="PS50097">
    <property type="entry name" value="BTB"/>
    <property type="match status" value="1"/>
</dbReference>
<feature type="compositionally biased region" description="Low complexity" evidence="1">
    <location>
        <begin position="170"/>
        <end position="198"/>
    </location>
</feature>
<feature type="compositionally biased region" description="Low complexity" evidence="1">
    <location>
        <begin position="227"/>
        <end position="239"/>
    </location>
</feature>
<feature type="region of interest" description="Disordered" evidence="1">
    <location>
        <begin position="1"/>
        <end position="29"/>
    </location>
</feature>
<dbReference type="STRING" id="58919.A0A316Z770"/>
<feature type="compositionally biased region" description="Low complexity" evidence="1">
    <location>
        <begin position="869"/>
        <end position="886"/>
    </location>
</feature>
<evidence type="ECO:0008006" key="6">
    <source>
        <dbReference type="Google" id="ProtNLM"/>
    </source>
</evidence>
<dbReference type="InterPro" id="IPR000938">
    <property type="entry name" value="CAP-Gly_domain"/>
</dbReference>
<dbReference type="SMART" id="SM00225">
    <property type="entry name" value="BTB"/>
    <property type="match status" value="1"/>
</dbReference>
<dbReference type="EMBL" id="KZ819296">
    <property type="protein sequence ID" value="PWN97116.1"/>
    <property type="molecule type" value="Genomic_DNA"/>
</dbReference>
<feature type="region of interest" description="Disordered" evidence="1">
    <location>
        <begin position="775"/>
        <end position="1063"/>
    </location>
</feature>
<evidence type="ECO:0000313" key="4">
    <source>
        <dbReference type="EMBL" id="PWN97116.1"/>
    </source>
</evidence>
<evidence type="ECO:0000256" key="1">
    <source>
        <dbReference type="SAM" id="MobiDB-lite"/>
    </source>
</evidence>
<evidence type="ECO:0000259" key="3">
    <source>
        <dbReference type="PROSITE" id="PS50245"/>
    </source>
</evidence>
<feature type="compositionally biased region" description="Low complexity" evidence="1">
    <location>
        <begin position="8"/>
        <end position="19"/>
    </location>
</feature>
<feature type="compositionally biased region" description="Low complexity" evidence="1">
    <location>
        <begin position="957"/>
        <end position="969"/>
    </location>
</feature>
<dbReference type="Pfam" id="PF00651">
    <property type="entry name" value="BTB"/>
    <property type="match status" value="1"/>
</dbReference>
<feature type="compositionally biased region" description="Polar residues" evidence="1">
    <location>
        <begin position="887"/>
        <end position="896"/>
    </location>
</feature>
<dbReference type="SUPFAM" id="SSF74924">
    <property type="entry name" value="Cap-Gly domain"/>
    <property type="match status" value="1"/>
</dbReference>
<feature type="compositionally biased region" description="Polar residues" evidence="1">
    <location>
        <begin position="970"/>
        <end position="979"/>
    </location>
</feature>
<dbReference type="Proteomes" id="UP000245946">
    <property type="component" value="Unassembled WGS sequence"/>
</dbReference>
<dbReference type="AlphaFoldDB" id="A0A316Z770"/>
<feature type="compositionally biased region" description="Low complexity" evidence="1">
    <location>
        <begin position="798"/>
        <end position="860"/>
    </location>
</feature>
<feature type="compositionally biased region" description="Low complexity" evidence="1">
    <location>
        <begin position="207"/>
        <end position="217"/>
    </location>
</feature>
<feature type="region of interest" description="Disordered" evidence="1">
    <location>
        <begin position="116"/>
        <end position="245"/>
    </location>
</feature>
<dbReference type="PANTHER" id="PTHR22427">
    <property type="entry name" value="GH15728P"/>
    <property type="match status" value="1"/>
</dbReference>
<feature type="compositionally biased region" description="Low complexity" evidence="1">
    <location>
        <begin position="988"/>
        <end position="1002"/>
    </location>
</feature>
<feature type="compositionally biased region" description="Low complexity" evidence="1">
    <location>
        <begin position="140"/>
        <end position="159"/>
    </location>
</feature>
<dbReference type="Pfam" id="PF01302">
    <property type="entry name" value="CAP_GLY"/>
    <property type="match status" value="1"/>
</dbReference>
<keyword evidence="5" id="KW-1185">Reference proteome</keyword>
<gene>
    <name evidence="4" type="ORF">FA09DRAFT_330758</name>
</gene>
<dbReference type="PROSITE" id="PS50245">
    <property type="entry name" value="CAP_GLY_2"/>
    <property type="match status" value="1"/>
</dbReference>